<evidence type="ECO:0000256" key="10">
    <source>
        <dbReference type="ARBA" id="ARBA00050474"/>
    </source>
</evidence>
<evidence type="ECO:0000256" key="12">
    <source>
        <dbReference type="RuleBase" id="RU361188"/>
    </source>
</evidence>
<evidence type="ECO:0000256" key="8">
    <source>
        <dbReference type="ARBA" id="ARBA00022919"/>
    </source>
</evidence>
<comment type="pathway">
    <text evidence="3">Sphingolipid metabolism.</text>
</comment>
<dbReference type="GO" id="GO:0005774">
    <property type="term" value="C:vacuolar membrane"/>
    <property type="evidence" value="ECO:0007669"/>
    <property type="project" value="UniProtKB-ARBA"/>
</dbReference>
<dbReference type="GO" id="GO:0007040">
    <property type="term" value="P:lysosome organization"/>
    <property type="evidence" value="ECO:0007669"/>
    <property type="project" value="UniProtKB-ARBA"/>
</dbReference>
<evidence type="ECO:0000256" key="7">
    <source>
        <dbReference type="ARBA" id="ARBA00022801"/>
    </source>
</evidence>
<dbReference type="GO" id="GO:0016758">
    <property type="term" value="F:hexosyltransferase activity"/>
    <property type="evidence" value="ECO:0007669"/>
    <property type="project" value="UniProtKB-ARBA"/>
</dbReference>
<feature type="domain" description="Glycosyl hydrolase family 30 beta sandwich" evidence="15">
    <location>
        <begin position="443"/>
        <end position="504"/>
    </location>
</feature>
<keyword evidence="8 12" id="KW-0746">Sphingolipid metabolism</keyword>
<dbReference type="GO" id="GO:0005102">
    <property type="term" value="F:signaling receptor binding"/>
    <property type="evidence" value="ECO:0007669"/>
    <property type="project" value="UniProtKB-ARBA"/>
</dbReference>
<dbReference type="SUPFAM" id="SSF51445">
    <property type="entry name" value="(Trans)glycosidases"/>
    <property type="match status" value="1"/>
</dbReference>
<evidence type="ECO:0000256" key="1">
    <source>
        <dbReference type="ARBA" id="ARBA00001013"/>
    </source>
</evidence>
<dbReference type="GO" id="GO:0004348">
    <property type="term" value="F:glucosylceramidase activity"/>
    <property type="evidence" value="ECO:0007669"/>
    <property type="project" value="UniProtKB-EC"/>
</dbReference>
<dbReference type="Pfam" id="PF02055">
    <property type="entry name" value="Glyco_hydro_30"/>
    <property type="match status" value="1"/>
</dbReference>
<comment type="pathway">
    <text evidence="2">Lipid metabolism; sphingolipid metabolism.</text>
</comment>
<proteinExistence type="inferred from homology"/>
<dbReference type="GO" id="GO:0008202">
    <property type="term" value="P:steroid metabolic process"/>
    <property type="evidence" value="ECO:0007669"/>
    <property type="project" value="UniProtKB-ARBA"/>
</dbReference>
<dbReference type="GO" id="GO:0016241">
    <property type="term" value="P:regulation of macroautophagy"/>
    <property type="evidence" value="ECO:0007669"/>
    <property type="project" value="UniProtKB-ARBA"/>
</dbReference>
<evidence type="ECO:0000256" key="11">
    <source>
        <dbReference type="ARBA" id="ARBA00051345"/>
    </source>
</evidence>
<dbReference type="InterPro" id="IPR001139">
    <property type="entry name" value="Glyco_hydro_30"/>
</dbReference>
<evidence type="ECO:0000256" key="6">
    <source>
        <dbReference type="ARBA" id="ARBA00022729"/>
    </source>
</evidence>
<dbReference type="InterPro" id="IPR033452">
    <property type="entry name" value="GH30_C"/>
</dbReference>
<dbReference type="PRINTS" id="PR00843">
    <property type="entry name" value="GLHYDRLASE30"/>
</dbReference>
<evidence type="ECO:0000256" key="4">
    <source>
        <dbReference type="ARBA" id="ARBA00005382"/>
    </source>
</evidence>
<evidence type="ECO:0000256" key="13">
    <source>
        <dbReference type="SAM" id="SignalP"/>
    </source>
</evidence>
<dbReference type="GO" id="GO:0006914">
    <property type="term" value="P:autophagy"/>
    <property type="evidence" value="ECO:0007669"/>
    <property type="project" value="UniProtKB-ARBA"/>
</dbReference>
<dbReference type="EMBL" id="JALNTZ010000006">
    <property type="protein sequence ID" value="KAJ3647976.1"/>
    <property type="molecule type" value="Genomic_DNA"/>
</dbReference>
<evidence type="ECO:0000256" key="5">
    <source>
        <dbReference type="ARBA" id="ARBA00012658"/>
    </source>
</evidence>
<gene>
    <name evidence="16" type="ORF">Zmor_019817</name>
</gene>
<dbReference type="FunFam" id="3.20.20.80:FF:000030">
    <property type="entry name" value="Lysosomal acid glucosylceramidase"/>
    <property type="match status" value="1"/>
</dbReference>
<protein>
    <recommendedName>
        <fullName evidence="5 12">Glucosylceramidase</fullName>
        <ecNumber evidence="5 12">3.2.1.45</ecNumber>
    </recommendedName>
</protein>
<dbReference type="PANTHER" id="PTHR11069:SF23">
    <property type="entry name" value="LYSOSOMAL ACID GLUCOSYLCERAMIDASE"/>
    <property type="match status" value="1"/>
</dbReference>
<comment type="similarity">
    <text evidence="4 12">Belongs to the glycosyl hydrolase 30 family.</text>
</comment>
<feature type="chain" id="PRO_5041301373" description="Glucosylceramidase" evidence="13">
    <location>
        <begin position="16"/>
        <end position="507"/>
    </location>
</feature>
<feature type="signal peptide" evidence="13">
    <location>
        <begin position="1"/>
        <end position="15"/>
    </location>
</feature>
<dbReference type="GO" id="GO:0006066">
    <property type="term" value="P:alcohol metabolic process"/>
    <property type="evidence" value="ECO:0007669"/>
    <property type="project" value="UniProtKB-ARBA"/>
</dbReference>
<dbReference type="GO" id="GO:0005764">
    <property type="term" value="C:lysosome"/>
    <property type="evidence" value="ECO:0007669"/>
    <property type="project" value="UniProtKB-ARBA"/>
</dbReference>
<dbReference type="GO" id="GO:0051246">
    <property type="term" value="P:regulation of protein metabolic process"/>
    <property type="evidence" value="ECO:0007669"/>
    <property type="project" value="UniProtKB-ARBA"/>
</dbReference>
<dbReference type="InterPro" id="IPR017853">
    <property type="entry name" value="GH"/>
</dbReference>
<dbReference type="GO" id="GO:0010605">
    <property type="term" value="P:negative regulation of macromolecule metabolic process"/>
    <property type="evidence" value="ECO:0007669"/>
    <property type="project" value="UniProtKB-ARBA"/>
</dbReference>
<dbReference type="Pfam" id="PF17189">
    <property type="entry name" value="Glyco_hydro_30C"/>
    <property type="match status" value="1"/>
</dbReference>
<comment type="catalytic activity">
    <reaction evidence="10">
        <text>a beta-D-glucosylceramide + H2O = an N-acyl-sphingoid base + D-glucose</text>
        <dbReference type="Rhea" id="RHEA:81447"/>
        <dbReference type="ChEBI" id="CHEBI:4167"/>
        <dbReference type="ChEBI" id="CHEBI:15377"/>
        <dbReference type="ChEBI" id="CHEBI:83264"/>
        <dbReference type="ChEBI" id="CHEBI:83273"/>
    </reaction>
    <physiologicalReaction direction="left-to-right" evidence="10">
        <dbReference type="Rhea" id="RHEA:81448"/>
    </physiologicalReaction>
</comment>
<keyword evidence="17" id="KW-1185">Reference proteome</keyword>
<evidence type="ECO:0000256" key="3">
    <source>
        <dbReference type="ARBA" id="ARBA00004991"/>
    </source>
</evidence>
<keyword evidence="9 12" id="KW-0443">Lipid metabolism</keyword>
<dbReference type="Gene3D" id="3.20.20.80">
    <property type="entry name" value="Glycosidases"/>
    <property type="match status" value="1"/>
</dbReference>
<name>A0AA38M9C2_9CUCU</name>
<sequence>MLVIILLVCVSSVKSTYLQPTPCISRNYGNGGTVCVCNCSYCDSIPRPTRTHPSQFLVYTSNLEGLRFQQSRGRFRPLESCESHVDVDSSSKFQTIFGWGGAFTDATGINIHALPKDTQEVLLRQYFSESGIEYSLCRVPMGGTDFSVRAYSYDDGDPDPLLLNFKLAPEDHVFKIPYIKRAMKLTGHKLRLFGSAWTAPKWMKTNYMYTGLGFIRKSMYQPWANYFVKFLDEYRKFGINFWGLTTGNEPLDAWVPGEKLEVVGWAPRELGTWIRNNLGPTIRNSNYSDTKIMILDDQRIYYPWYVVIALENPVARKYVDGFAVHWYTDKYDPPEALTKTQEIFPEKFILATEASNIPGQNESAVQLGSWERGENYSADIIEDVLNWVTGWVDWNMALNPQGGPNYIQNFVDSPIIINGTSNEFYKQPMFYHLGHFSKFVPSGSVRVGTEVRRSRVEVAAFGRPDGGTAVVLLNRNEEGVILNVKDSSRGVAQVKISPRSISTLLYW</sequence>
<accession>A0AA38M9C2</accession>
<comment type="catalytic activity">
    <reaction evidence="11">
        <text>an N-acyl-1-beta-D-glucosyl-15-methylhexadecasphing-4-enine + H2O = an N-acyl-15-methylhexadecasphing-4-enine + D-glucose</text>
        <dbReference type="Rhea" id="RHEA:34755"/>
        <dbReference type="ChEBI" id="CHEBI:4167"/>
        <dbReference type="ChEBI" id="CHEBI:15377"/>
        <dbReference type="ChEBI" id="CHEBI:70815"/>
        <dbReference type="ChEBI" id="CHEBI:70846"/>
    </reaction>
    <physiologicalReaction direction="left-to-right" evidence="11">
        <dbReference type="Rhea" id="RHEA:34756"/>
    </physiologicalReaction>
</comment>
<dbReference type="Proteomes" id="UP001168821">
    <property type="component" value="Unassembled WGS sequence"/>
</dbReference>
<reference evidence="16" key="1">
    <citation type="journal article" date="2023" name="G3 (Bethesda)">
        <title>Whole genome assemblies of Zophobas morio and Tenebrio molitor.</title>
        <authorList>
            <person name="Kaur S."/>
            <person name="Stinson S.A."/>
            <person name="diCenzo G.C."/>
        </authorList>
    </citation>
    <scope>NUCLEOTIDE SEQUENCE</scope>
    <source>
        <strain evidence="16">QUZm001</strain>
    </source>
</reference>
<dbReference type="SUPFAM" id="SSF51011">
    <property type="entry name" value="Glycosyl hydrolase domain"/>
    <property type="match status" value="1"/>
</dbReference>
<comment type="catalytic activity">
    <reaction evidence="1">
        <text>a beta-D-glucosyl-(1&lt;-&gt;1')-N-acylsphing-4-enine + H2O = an N-acylsphing-4-enine + D-glucose</text>
        <dbReference type="Rhea" id="RHEA:13269"/>
        <dbReference type="ChEBI" id="CHEBI:4167"/>
        <dbReference type="ChEBI" id="CHEBI:15377"/>
        <dbReference type="ChEBI" id="CHEBI:22801"/>
        <dbReference type="ChEBI" id="CHEBI:52639"/>
        <dbReference type="EC" id="3.2.1.45"/>
    </reaction>
    <physiologicalReaction direction="left-to-right" evidence="1">
        <dbReference type="Rhea" id="RHEA:13270"/>
    </physiologicalReaction>
</comment>
<feature type="domain" description="Glycosyl hydrolase family 30 TIM-barrel" evidence="14">
    <location>
        <begin position="97"/>
        <end position="440"/>
    </location>
</feature>
<organism evidence="16 17">
    <name type="scientific">Zophobas morio</name>
    <dbReference type="NCBI Taxonomy" id="2755281"/>
    <lineage>
        <taxon>Eukaryota</taxon>
        <taxon>Metazoa</taxon>
        <taxon>Ecdysozoa</taxon>
        <taxon>Arthropoda</taxon>
        <taxon>Hexapoda</taxon>
        <taxon>Insecta</taxon>
        <taxon>Pterygota</taxon>
        <taxon>Neoptera</taxon>
        <taxon>Endopterygota</taxon>
        <taxon>Coleoptera</taxon>
        <taxon>Polyphaga</taxon>
        <taxon>Cucujiformia</taxon>
        <taxon>Tenebrionidae</taxon>
        <taxon>Zophobas</taxon>
    </lineage>
</organism>
<evidence type="ECO:0000313" key="16">
    <source>
        <dbReference type="EMBL" id="KAJ3647976.1"/>
    </source>
</evidence>
<dbReference type="GO" id="GO:0006680">
    <property type="term" value="P:glucosylceramide catabolic process"/>
    <property type="evidence" value="ECO:0007669"/>
    <property type="project" value="UniProtKB-ARBA"/>
</dbReference>
<dbReference type="GO" id="GO:0032006">
    <property type="term" value="P:regulation of TOR signaling"/>
    <property type="evidence" value="ECO:0007669"/>
    <property type="project" value="UniProtKB-ARBA"/>
</dbReference>
<comment type="caution">
    <text evidence="16">The sequence shown here is derived from an EMBL/GenBank/DDBJ whole genome shotgun (WGS) entry which is preliminary data.</text>
</comment>
<keyword evidence="12" id="KW-0326">Glycosidase</keyword>
<evidence type="ECO:0000256" key="2">
    <source>
        <dbReference type="ARBA" id="ARBA00004760"/>
    </source>
</evidence>
<dbReference type="AlphaFoldDB" id="A0AA38M9C2"/>
<evidence type="ECO:0000259" key="15">
    <source>
        <dbReference type="Pfam" id="PF17189"/>
    </source>
</evidence>
<evidence type="ECO:0000256" key="9">
    <source>
        <dbReference type="ARBA" id="ARBA00023098"/>
    </source>
</evidence>
<dbReference type="GO" id="GO:0030163">
    <property type="term" value="P:protein catabolic process"/>
    <property type="evidence" value="ECO:0007669"/>
    <property type="project" value="UniProtKB-ARBA"/>
</dbReference>
<keyword evidence="7 12" id="KW-0378">Hydrolase</keyword>
<keyword evidence="6 13" id="KW-0732">Signal</keyword>
<dbReference type="PANTHER" id="PTHR11069">
    <property type="entry name" value="GLUCOSYLCERAMIDASE"/>
    <property type="match status" value="1"/>
</dbReference>
<dbReference type="EC" id="3.2.1.45" evidence="5 12"/>
<evidence type="ECO:0000259" key="14">
    <source>
        <dbReference type="Pfam" id="PF02055"/>
    </source>
</evidence>
<evidence type="ECO:0000313" key="17">
    <source>
        <dbReference type="Proteomes" id="UP001168821"/>
    </source>
</evidence>
<dbReference type="GO" id="GO:0042391">
    <property type="term" value="P:regulation of membrane potential"/>
    <property type="evidence" value="ECO:0007669"/>
    <property type="project" value="UniProtKB-ARBA"/>
</dbReference>
<dbReference type="InterPro" id="IPR033453">
    <property type="entry name" value="Glyco_hydro_30_TIM-barrel"/>
</dbReference>